<dbReference type="SMART" id="SM00382">
    <property type="entry name" value="AAA"/>
    <property type="match status" value="1"/>
</dbReference>
<dbReference type="InterPro" id="IPR003593">
    <property type="entry name" value="AAA+_ATPase"/>
</dbReference>
<evidence type="ECO:0000256" key="3">
    <source>
        <dbReference type="ARBA" id="ARBA00022840"/>
    </source>
</evidence>
<evidence type="ECO:0000259" key="4">
    <source>
        <dbReference type="PROSITE" id="PS50893"/>
    </source>
</evidence>
<proteinExistence type="inferred from homology"/>
<evidence type="ECO:0000256" key="2">
    <source>
        <dbReference type="ARBA" id="ARBA00022741"/>
    </source>
</evidence>
<dbReference type="Gene3D" id="3.40.50.300">
    <property type="entry name" value="P-loop containing nucleotide triphosphate hydrolases"/>
    <property type="match status" value="1"/>
</dbReference>
<dbReference type="CDD" id="cd03214">
    <property type="entry name" value="ABC_Iron-Siderophores_B12_Hemin"/>
    <property type="match status" value="1"/>
</dbReference>
<comment type="caution">
    <text evidence="5">The sequence shown here is derived from an EMBL/GenBank/DDBJ whole genome shotgun (WGS) entry which is preliminary data.</text>
</comment>
<feature type="domain" description="ABC transporter" evidence="4">
    <location>
        <begin position="24"/>
        <end position="261"/>
    </location>
</feature>
<keyword evidence="3 5" id="KW-0067">ATP-binding</keyword>
<dbReference type="GO" id="GO:0005524">
    <property type="term" value="F:ATP binding"/>
    <property type="evidence" value="ECO:0007669"/>
    <property type="project" value="UniProtKB-KW"/>
</dbReference>
<evidence type="ECO:0000256" key="1">
    <source>
        <dbReference type="ARBA" id="ARBA00005417"/>
    </source>
</evidence>
<dbReference type="InterPro" id="IPR027417">
    <property type="entry name" value="P-loop_NTPase"/>
</dbReference>
<dbReference type="AlphaFoldDB" id="A0AA43ZG42"/>
<accession>A0AA43ZG42</accession>
<evidence type="ECO:0000313" key="5">
    <source>
        <dbReference type="EMBL" id="NHT77244.1"/>
    </source>
</evidence>
<comment type="similarity">
    <text evidence="1">Belongs to the ABC transporter superfamily.</text>
</comment>
<keyword evidence="2" id="KW-0547">Nucleotide-binding</keyword>
<dbReference type="PANTHER" id="PTHR42794">
    <property type="entry name" value="HEMIN IMPORT ATP-BINDING PROTEIN HMUV"/>
    <property type="match status" value="1"/>
</dbReference>
<protein>
    <submittedName>
        <fullName evidence="5">ABC transporter ATP-binding protein</fullName>
    </submittedName>
</protein>
<dbReference type="EMBL" id="JAANCM010000008">
    <property type="protein sequence ID" value="NHT77244.1"/>
    <property type="molecule type" value="Genomic_DNA"/>
</dbReference>
<dbReference type="GO" id="GO:0016887">
    <property type="term" value="F:ATP hydrolysis activity"/>
    <property type="evidence" value="ECO:0007669"/>
    <property type="project" value="InterPro"/>
</dbReference>
<dbReference type="PANTHER" id="PTHR42794:SF2">
    <property type="entry name" value="ABC TRANSPORTER ATP-BINDING PROTEIN"/>
    <property type="match status" value="1"/>
</dbReference>
<keyword evidence="6" id="KW-1185">Reference proteome</keyword>
<dbReference type="PROSITE" id="PS00211">
    <property type="entry name" value="ABC_TRANSPORTER_1"/>
    <property type="match status" value="1"/>
</dbReference>
<reference evidence="5" key="1">
    <citation type="submission" date="2020-03" db="EMBL/GenBank/DDBJ databases">
        <title>Ferranicluibacter endophyticum gen. nov., sp. nov., a new genus isolated from Rubus ulmifolius Schott. stem.</title>
        <authorList>
            <person name="Roca-Couso R."/>
            <person name="Flores-Felix J.D."/>
            <person name="Igual J.M."/>
            <person name="Rivas R."/>
        </authorList>
    </citation>
    <scope>NUCLEOTIDE SEQUENCE</scope>
    <source>
        <strain evidence="5">CRRU44</strain>
    </source>
</reference>
<sequence>MIRISLPARLLAHDDTLPDEEEGRRVHDVTLSASGLGWSIRDSQILQDVSLTLGQGDRLAIVGPNGAGKTTLLQLLSGMLQPTTGAVSLVGRPLASMTPQERARLTAVVGQSDQPDHRISVRDYVELGRIPHMQRATRAQERMLVDDALERTGLAALAARAMGSLSGGERQRAQIARALAQAPRILFLDEPTNHLDPLARRTLLSLVAELDVTVVAVLHDLHLVPDFATHVVVLKDGRPVASGPVAAALSKGVVRDVFGIDLLRLPHPHEDRELTVFDIAAPL</sequence>
<dbReference type="Proteomes" id="UP001155840">
    <property type="component" value="Unassembled WGS sequence"/>
</dbReference>
<dbReference type="PROSITE" id="PS50893">
    <property type="entry name" value="ABC_TRANSPORTER_2"/>
    <property type="match status" value="1"/>
</dbReference>
<dbReference type="InterPro" id="IPR003439">
    <property type="entry name" value="ABC_transporter-like_ATP-bd"/>
</dbReference>
<gene>
    <name evidence="5" type="ORF">G8E10_16140</name>
</gene>
<dbReference type="SUPFAM" id="SSF52540">
    <property type="entry name" value="P-loop containing nucleoside triphosphate hydrolases"/>
    <property type="match status" value="1"/>
</dbReference>
<dbReference type="InterPro" id="IPR017871">
    <property type="entry name" value="ABC_transporter-like_CS"/>
</dbReference>
<evidence type="ECO:0000313" key="6">
    <source>
        <dbReference type="Proteomes" id="UP001155840"/>
    </source>
</evidence>
<dbReference type="RefSeq" id="WP_110801387.1">
    <property type="nucleotide sequence ID" value="NZ_JAANCM010000008.1"/>
</dbReference>
<organism evidence="5 6">
    <name type="scientific">Ferranicluibacter rubi</name>
    <dbReference type="NCBI Taxonomy" id="2715133"/>
    <lineage>
        <taxon>Bacteria</taxon>
        <taxon>Pseudomonadati</taxon>
        <taxon>Pseudomonadota</taxon>
        <taxon>Alphaproteobacteria</taxon>
        <taxon>Hyphomicrobiales</taxon>
        <taxon>Rhizobiaceae</taxon>
        <taxon>Ferranicluibacter</taxon>
    </lineage>
</organism>
<name>A0AA43ZG42_9HYPH</name>
<dbReference type="Pfam" id="PF00005">
    <property type="entry name" value="ABC_tran"/>
    <property type="match status" value="1"/>
</dbReference>